<name>A0AAF5PHQ2_WUCBA</name>
<proteinExistence type="predicted"/>
<organism evidence="1 2">
    <name type="scientific">Wuchereria bancrofti</name>
    <dbReference type="NCBI Taxonomy" id="6293"/>
    <lineage>
        <taxon>Eukaryota</taxon>
        <taxon>Metazoa</taxon>
        <taxon>Ecdysozoa</taxon>
        <taxon>Nematoda</taxon>
        <taxon>Chromadorea</taxon>
        <taxon>Rhabditida</taxon>
        <taxon>Spirurina</taxon>
        <taxon>Spiruromorpha</taxon>
        <taxon>Filarioidea</taxon>
        <taxon>Onchocercidae</taxon>
        <taxon>Wuchereria</taxon>
    </lineage>
</organism>
<reference evidence="2" key="3">
    <citation type="submission" date="2024-02" db="UniProtKB">
        <authorList>
            <consortium name="WormBaseParasite"/>
        </authorList>
    </citation>
    <scope>IDENTIFICATION</scope>
    <source>
        <strain evidence="2">pt0022</strain>
    </source>
</reference>
<sequence length="87" mass="10049">MIYSQAISNERFNPALALFKTAGLIRTTVGIQQTQNSFDDSYNLSRGFERSHVTYVREQYCKLSSMKNNMKQKLVAAIYSSFIYHIN</sequence>
<evidence type="ECO:0000313" key="1">
    <source>
        <dbReference type="Proteomes" id="UP000093561"/>
    </source>
</evidence>
<evidence type="ECO:0000313" key="2">
    <source>
        <dbReference type="WBParaSite" id="mrna-Wban_00711"/>
    </source>
</evidence>
<reference evidence="1" key="1">
    <citation type="submission" date="2015-03" db="EMBL/GenBank/DDBJ databases">
        <title>Wuchereria bancrofti Genome Sequencing Papua New Guinea Strain.</title>
        <authorList>
            <person name="Small S.T."/>
            <person name="Serre D."/>
            <person name="Zimmerman P.A."/>
        </authorList>
    </citation>
    <scope>NUCLEOTIDE SEQUENCE [LARGE SCALE GENOMIC DNA]</scope>
    <source>
        <strain evidence="1">pt0022</strain>
    </source>
</reference>
<accession>A0AAF5PHQ2</accession>
<protein>
    <submittedName>
        <fullName evidence="2">Uncharacterized protein</fullName>
    </submittedName>
</protein>
<dbReference type="Proteomes" id="UP000093561">
    <property type="component" value="Unassembled WGS sequence"/>
</dbReference>
<dbReference type="AlphaFoldDB" id="A0AAF5PHQ2"/>
<dbReference type="WBParaSite" id="mrna-Wban_00711">
    <property type="protein sequence ID" value="mrna-Wban_00711"/>
    <property type="gene ID" value="Wban_00711"/>
</dbReference>
<reference evidence="1" key="2">
    <citation type="journal article" date="2016" name="Mol. Ecol.">
        <title>Population genomics of the filarial nematode parasite Wuchereria bancrofti from mosquitoes.</title>
        <authorList>
            <person name="Small S.T."/>
            <person name="Reimer L.J."/>
            <person name="Tisch D.J."/>
            <person name="King C.L."/>
            <person name="Christensen B.M."/>
            <person name="Siba P.M."/>
            <person name="Kazura J.W."/>
            <person name="Serre D."/>
            <person name="Zimmerman P.A."/>
        </authorList>
    </citation>
    <scope>NUCLEOTIDE SEQUENCE</scope>
    <source>
        <strain evidence="1">pt0022</strain>
    </source>
</reference>